<sequence length="144" mass="16183">MQDFIPWRKVNLLSKAKWGSGLPWSVVFVFTCWYLWKWRNKHIFLPLDESIADPVKTISMVVRDWVKASQAGMFKLNVDVSRRAASGYIGASGVIRGANGNWICGFAVNLGKGQILEAKLWGLYFGLHLACDKGVVRPHLICTS</sequence>
<dbReference type="Pfam" id="PF13456">
    <property type="entry name" value="RVT_3"/>
    <property type="match status" value="1"/>
</dbReference>
<feature type="domain" description="RNase H type-1" evidence="1">
    <location>
        <begin position="77"/>
        <end position="136"/>
    </location>
</feature>
<gene>
    <name evidence="2" type="ORF">Prudu_017146</name>
</gene>
<reference evidence="2" key="1">
    <citation type="journal article" date="2019" name="Science">
        <title>Mutation of a bHLH transcription factor allowed almond domestication.</title>
        <authorList>
            <person name="Sanchez-Perez R."/>
            <person name="Pavan S."/>
            <person name="Mazzeo R."/>
            <person name="Moldovan C."/>
            <person name="Aiese Cigliano R."/>
            <person name="Del Cueto J."/>
            <person name="Ricciardi F."/>
            <person name="Lotti C."/>
            <person name="Ricciardi L."/>
            <person name="Dicenta F."/>
            <person name="Lopez-Marques R.L."/>
            <person name="Lindberg Moller B."/>
        </authorList>
    </citation>
    <scope>NUCLEOTIDE SEQUENCE</scope>
</reference>
<name>A0A4Y1RN04_PRUDU</name>
<proteinExistence type="predicted"/>
<dbReference type="GO" id="GO:0003676">
    <property type="term" value="F:nucleic acid binding"/>
    <property type="evidence" value="ECO:0007669"/>
    <property type="project" value="InterPro"/>
</dbReference>
<dbReference type="EMBL" id="AP019302">
    <property type="protein sequence ID" value="BBH05684.1"/>
    <property type="molecule type" value="Genomic_DNA"/>
</dbReference>
<dbReference type="InterPro" id="IPR053151">
    <property type="entry name" value="RNase_H-like"/>
</dbReference>
<accession>A0A4Y1RN04</accession>
<dbReference type="PANTHER" id="PTHR47723:SF13">
    <property type="entry name" value="PUTATIVE-RELATED"/>
    <property type="match status" value="1"/>
</dbReference>
<protein>
    <recommendedName>
        <fullName evidence="1">RNase H type-1 domain-containing protein</fullName>
    </recommendedName>
</protein>
<dbReference type="InterPro" id="IPR044730">
    <property type="entry name" value="RNase_H-like_dom_plant"/>
</dbReference>
<dbReference type="PANTHER" id="PTHR47723">
    <property type="entry name" value="OS05G0353850 PROTEIN"/>
    <property type="match status" value="1"/>
</dbReference>
<dbReference type="InterPro" id="IPR002156">
    <property type="entry name" value="RNaseH_domain"/>
</dbReference>
<evidence type="ECO:0000313" key="2">
    <source>
        <dbReference type="EMBL" id="BBH05684.1"/>
    </source>
</evidence>
<dbReference type="GO" id="GO:0004523">
    <property type="term" value="F:RNA-DNA hybrid ribonuclease activity"/>
    <property type="evidence" value="ECO:0007669"/>
    <property type="project" value="InterPro"/>
</dbReference>
<evidence type="ECO:0000259" key="1">
    <source>
        <dbReference type="Pfam" id="PF13456"/>
    </source>
</evidence>
<organism evidence="2">
    <name type="scientific">Prunus dulcis</name>
    <name type="common">Almond</name>
    <name type="synonym">Amygdalus dulcis</name>
    <dbReference type="NCBI Taxonomy" id="3755"/>
    <lineage>
        <taxon>Eukaryota</taxon>
        <taxon>Viridiplantae</taxon>
        <taxon>Streptophyta</taxon>
        <taxon>Embryophyta</taxon>
        <taxon>Tracheophyta</taxon>
        <taxon>Spermatophyta</taxon>
        <taxon>Magnoliopsida</taxon>
        <taxon>eudicotyledons</taxon>
        <taxon>Gunneridae</taxon>
        <taxon>Pentapetalae</taxon>
        <taxon>rosids</taxon>
        <taxon>fabids</taxon>
        <taxon>Rosales</taxon>
        <taxon>Rosaceae</taxon>
        <taxon>Amygdaloideae</taxon>
        <taxon>Amygdaleae</taxon>
        <taxon>Prunus</taxon>
    </lineage>
</organism>
<dbReference type="AlphaFoldDB" id="A0A4Y1RN04"/>
<dbReference type="CDD" id="cd06222">
    <property type="entry name" value="RNase_H_like"/>
    <property type="match status" value="1"/>
</dbReference>